<feature type="transmembrane region" description="Helical" evidence="2">
    <location>
        <begin position="62"/>
        <end position="82"/>
    </location>
</feature>
<reference evidence="3" key="2">
    <citation type="submission" date="2016-02" db="EMBL/GenBank/DDBJ databases">
        <authorList>
            <person name="Wen L."/>
            <person name="He K."/>
            <person name="Yang H."/>
        </authorList>
    </citation>
    <scope>NUCLEOTIDE SEQUENCE</scope>
    <source>
        <strain evidence="3">CCMP291</strain>
    </source>
</reference>
<dbReference type="InterPro" id="IPR007572">
    <property type="entry name" value="Uncharacterised_Ycf20"/>
</dbReference>
<dbReference type="AlphaFoldDB" id="A0A075DWU2"/>
<reference evidence="3" key="1">
    <citation type="journal article" date="2014" name="BMC Genomics">
        <title>The mitochondrial and chloroplast genomes of the haptophyte Chrysochromulina tobin contain unique repeat structures and gene profiles.</title>
        <authorList>
            <person name="Hovde B.T."/>
            <person name="Starkenburg S.R."/>
            <person name="Hunsperger H.M."/>
            <person name="Mercer L.D."/>
            <person name="Deodato C.R."/>
            <person name="Jha R.K."/>
            <person name="Chertkov O."/>
            <person name="Monnat R.J.Jr."/>
            <person name="Cattolico R.A."/>
        </authorList>
    </citation>
    <scope>NUCLEOTIDE SEQUENCE</scope>
    <source>
        <strain evidence="3">CCMP291</strain>
    </source>
</reference>
<dbReference type="PANTHER" id="PTHR33787:SF5">
    <property type="entry name" value="YCF20-LIKE PROTEIN"/>
    <property type="match status" value="1"/>
</dbReference>
<keyword evidence="3" id="KW-0934">Plastid</keyword>
<keyword evidence="2" id="KW-0812">Transmembrane</keyword>
<feature type="transmembrane region" description="Helical" evidence="2">
    <location>
        <begin position="28"/>
        <end position="50"/>
    </location>
</feature>
<keyword evidence="3" id="KW-0150">Chloroplast</keyword>
<dbReference type="Pfam" id="PF04483">
    <property type="entry name" value="DUF565"/>
    <property type="match status" value="1"/>
</dbReference>
<evidence type="ECO:0000256" key="2">
    <source>
        <dbReference type="SAM" id="Phobius"/>
    </source>
</evidence>
<proteinExistence type="inferred from homology"/>
<keyword evidence="2" id="KW-0472">Membrane</keyword>
<evidence type="ECO:0000256" key="1">
    <source>
        <dbReference type="ARBA" id="ARBA00009846"/>
    </source>
</evidence>
<comment type="similarity">
    <text evidence="1">Belongs to the ycf20 family.</text>
</comment>
<dbReference type="PANTHER" id="PTHR33787">
    <property type="match status" value="1"/>
</dbReference>
<sequence>MLFSLISFFGGFLASSLIDTSLGEFSEWAVVGSSILVATVEGFNAFYFSYKRTQVIFRTSSYLGILFDLLNYFKLGLVYGLIVDAFKLGS</sequence>
<accession>A0A075DWU2</accession>
<protein>
    <submittedName>
        <fullName evidence="3">Conserved protein ycf20</fullName>
    </submittedName>
</protein>
<dbReference type="EMBL" id="KJ201907">
    <property type="protein sequence ID" value="AHY04352.1"/>
    <property type="molecule type" value="Genomic_DNA"/>
</dbReference>
<gene>
    <name evidence="3" type="primary">ycf20</name>
    <name evidence="3" type="ORF">ChtoCp_00066</name>
</gene>
<name>A0A075DWU2_9EUKA</name>
<geneLocation type="chloroplast" evidence="3"/>
<keyword evidence="2" id="KW-1133">Transmembrane helix</keyword>
<evidence type="ECO:0000313" key="3">
    <source>
        <dbReference type="EMBL" id="AHY04352.1"/>
    </source>
</evidence>
<organism evidence="3">
    <name type="scientific">Chrysochromulina tobinii</name>
    <dbReference type="NCBI Taxonomy" id="1460289"/>
    <lineage>
        <taxon>Eukaryota</taxon>
        <taxon>Haptista</taxon>
        <taxon>Haptophyta</taxon>
        <taxon>Prymnesiophyceae</taxon>
        <taxon>Prymnesiales</taxon>
        <taxon>Chrysochromulinaceae</taxon>
        <taxon>Chrysochromulina</taxon>
    </lineage>
</organism>